<keyword evidence="1" id="KW-0812">Transmembrane</keyword>
<keyword evidence="1" id="KW-1133">Transmembrane helix</keyword>
<feature type="transmembrane region" description="Helical" evidence="1">
    <location>
        <begin position="138"/>
        <end position="159"/>
    </location>
</feature>
<feature type="transmembrane region" description="Helical" evidence="1">
    <location>
        <begin position="165"/>
        <end position="184"/>
    </location>
</feature>
<feature type="transmembrane region" description="Helical" evidence="1">
    <location>
        <begin position="253"/>
        <end position="275"/>
    </location>
</feature>
<evidence type="ECO:0000256" key="1">
    <source>
        <dbReference type="SAM" id="Phobius"/>
    </source>
</evidence>
<dbReference type="EMBL" id="BOMV01000091">
    <property type="protein sequence ID" value="GIF00818.1"/>
    <property type="molecule type" value="Genomic_DNA"/>
</dbReference>
<keyword evidence="1" id="KW-0472">Membrane</keyword>
<dbReference type="RefSeq" id="WP_203789004.1">
    <property type="nucleotide sequence ID" value="NZ_BOMV01000091.1"/>
</dbReference>
<protein>
    <submittedName>
        <fullName evidence="2">Uncharacterized protein</fullName>
    </submittedName>
</protein>
<feature type="transmembrane region" description="Helical" evidence="1">
    <location>
        <begin position="346"/>
        <end position="364"/>
    </location>
</feature>
<organism evidence="2 3">
    <name type="scientific">Paractinoplanes rishiriensis</name>
    <dbReference type="NCBI Taxonomy" id="1050105"/>
    <lineage>
        <taxon>Bacteria</taxon>
        <taxon>Bacillati</taxon>
        <taxon>Actinomycetota</taxon>
        <taxon>Actinomycetes</taxon>
        <taxon>Micromonosporales</taxon>
        <taxon>Micromonosporaceae</taxon>
        <taxon>Paractinoplanes</taxon>
    </lineage>
</organism>
<comment type="caution">
    <text evidence="2">The sequence shown here is derived from an EMBL/GenBank/DDBJ whole genome shotgun (WGS) entry which is preliminary data.</text>
</comment>
<reference evidence="2" key="1">
    <citation type="submission" date="2021-01" db="EMBL/GenBank/DDBJ databases">
        <title>Whole genome shotgun sequence of Actinoplanes rishiriensis NBRC 108556.</title>
        <authorList>
            <person name="Komaki H."/>
            <person name="Tamura T."/>
        </authorList>
    </citation>
    <scope>NUCLEOTIDE SEQUENCE</scope>
    <source>
        <strain evidence="2">NBRC 108556</strain>
    </source>
</reference>
<feature type="transmembrane region" description="Helical" evidence="1">
    <location>
        <begin position="82"/>
        <end position="99"/>
    </location>
</feature>
<feature type="transmembrane region" description="Helical" evidence="1">
    <location>
        <begin position="295"/>
        <end position="314"/>
    </location>
</feature>
<proteinExistence type="predicted"/>
<evidence type="ECO:0000313" key="2">
    <source>
        <dbReference type="EMBL" id="GIF00818.1"/>
    </source>
</evidence>
<feature type="transmembrane region" description="Helical" evidence="1">
    <location>
        <begin position="105"/>
        <end position="126"/>
    </location>
</feature>
<gene>
    <name evidence="2" type="ORF">Ari01nite_82820</name>
</gene>
<dbReference type="Proteomes" id="UP000636960">
    <property type="component" value="Unassembled WGS sequence"/>
</dbReference>
<dbReference type="AlphaFoldDB" id="A0A919K7J6"/>
<evidence type="ECO:0000313" key="3">
    <source>
        <dbReference type="Proteomes" id="UP000636960"/>
    </source>
</evidence>
<accession>A0A919K7J6</accession>
<sequence length="367" mass="37386">MTGPGSAAVVARLAHWLVVRAARRWPDDLADDMAAEWQAELAALAAHPLRMLRFAVSLAVSPAVEPDGAAAVPRLEAWARSLAAAVGVTLLAAGLFNAVHVVKHVAGMGMGLVALLGAALFMVAVAGRSRAPVLPRTVTVGAALFAFLLAGNRIAIMPFMGWADILPAVLVWTAGMALTAHLVGRRKHASLVALAGGLVTLEVATVAGALHAAGTLGVSLATAAAWFPLALLPGGTVTFGPAFPGGVHASELLLGNAAAMAGPMLLAAVFVLVLALRRRPARPRSVAPRRGRADLGVPFGVVAAVAALVAAELFRRVPDGAIGVTLHRLIDNSTVFGFGFVEHTPGRIVLALVAGLLAAQAGAVRRA</sequence>
<keyword evidence="3" id="KW-1185">Reference proteome</keyword>
<feature type="transmembrane region" description="Helical" evidence="1">
    <location>
        <begin position="191"/>
        <end position="213"/>
    </location>
</feature>
<name>A0A919K7J6_9ACTN</name>